<protein>
    <submittedName>
        <fullName evidence="1">Bifunctional DNA-directed RNA polymerase</fullName>
    </submittedName>
</protein>
<evidence type="ECO:0000313" key="1">
    <source>
        <dbReference type="EMBL" id="KAK2197107.1"/>
    </source>
</evidence>
<dbReference type="Gene3D" id="2.170.120.12">
    <property type="entry name" value="DNA-directed RNA polymerase, insert domain"/>
    <property type="match status" value="1"/>
</dbReference>
<keyword evidence="1" id="KW-0804">Transcription</keyword>
<dbReference type="InterPro" id="IPR036643">
    <property type="entry name" value="RNApol_insert_sf"/>
</dbReference>
<name>A0AAD9PLP8_9APIC</name>
<keyword evidence="2" id="KW-1185">Reference proteome</keyword>
<dbReference type="SUPFAM" id="SSF56553">
    <property type="entry name" value="Insert subdomain of RNA polymerase alpha subunit"/>
    <property type="match status" value="1"/>
</dbReference>
<dbReference type="EMBL" id="JALLKP010000001">
    <property type="protein sequence ID" value="KAK2197107.1"/>
    <property type="molecule type" value="Genomic_DNA"/>
</dbReference>
<dbReference type="KEGG" id="bdw:94334404"/>
<dbReference type="AlphaFoldDB" id="A0AAD9PLP8"/>
<organism evidence="1 2">
    <name type="scientific">Babesia duncani</name>
    <dbReference type="NCBI Taxonomy" id="323732"/>
    <lineage>
        <taxon>Eukaryota</taxon>
        <taxon>Sar</taxon>
        <taxon>Alveolata</taxon>
        <taxon>Apicomplexa</taxon>
        <taxon>Aconoidasida</taxon>
        <taxon>Piroplasmida</taxon>
        <taxon>Babesiidae</taxon>
        <taxon>Babesia</taxon>
    </lineage>
</organism>
<dbReference type="GeneID" id="94334404"/>
<dbReference type="Proteomes" id="UP001214638">
    <property type="component" value="Unassembled WGS sequence"/>
</dbReference>
<reference evidence="1" key="1">
    <citation type="journal article" date="2023" name="Nat. Microbiol.">
        <title>Babesia duncani multi-omics identifies virulence factors and drug targets.</title>
        <authorList>
            <person name="Singh P."/>
            <person name="Lonardi S."/>
            <person name="Liang Q."/>
            <person name="Vydyam P."/>
            <person name="Khabirova E."/>
            <person name="Fang T."/>
            <person name="Gihaz S."/>
            <person name="Thekkiniath J."/>
            <person name="Munshi M."/>
            <person name="Abel S."/>
            <person name="Ciampossin L."/>
            <person name="Batugedara G."/>
            <person name="Gupta M."/>
            <person name="Lu X.M."/>
            <person name="Lenz T."/>
            <person name="Chakravarty S."/>
            <person name="Cornillot E."/>
            <person name="Hu Y."/>
            <person name="Ma W."/>
            <person name="Gonzalez L.M."/>
            <person name="Sanchez S."/>
            <person name="Estrada K."/>
            <person name="Sanchez-Flores A."/>
            <person name="Montero E."/>
            <person name="Harb O.S."/>
            <person name="Le Roch K.G."/>
            <person name="Mamoun C.B."/>
        </authorList>
    </citation>
    <scope>NUCLEOTIDE SEQUENCE</scope>
    <source>
        <strain evidence="1">WA1</strain>
    </source>
</reference>
<dbReference type="GO" id="GO:0000428">
    <property type="term" value="C:DNA-directed RNA polymerase complex"/>
    <property type="evidence" value="ECO:0007669"/>
    <property type="project" value="UniProtKB-KW"/>
</dbReference>
<keyword evidence="1" id="KW-0240">DNA-directed RNA polymerase</keyword>
<evidence type="ECO:0000313" key="2">
    <source>
        <dbReference type="Proteomes" id="UP001214638"/>
    </source>
</evidence>
<proteinExistence type="predicted"/>
<accession>A0AAD9PLP8</accession>
<dbReference type="RefSeq" id="XP_067803949.1">
    <property type="nucleotide sequence ID" value="XM_067945158.1"/>
</dbReference>
<comment type="caution">
    <text evidence="1">The sequence shown here is derived from an EMBL/GenBank/DDBJ whole genome shotgun (WGS) entry which is preliminary data.</text>
</comment>
<gene>
    <name evidence="1" type="ORF">BdWA1_000106</name>
</gene>
<sequence>MVCAGSLDWPAFVRLANPDAYIARIDEGGELDLEVKIEWGRGFWMADDKGLHRIEEGADSTCMKRRQIKEVDEEGFYPNSAVFGGCRMIRLTVHKLMGQRWCLSSQTCPDPMEQLVVEIWTDTSTSPRAILEFGLHEVIAWLIELKRQVSHDTDFDREDEELRDTWEKIDKYQALEHRQGLMGGPPVVPLHKTSLFPGLKESDCQYADSTDVSQYPQAPFSLPRDSPKPPKEDTLEWLAKELQQEEYSDPSTITAENFKQFISEPVPDTFENKDIEQLPVDKEIIETLRMVCFII</sequence>